<proteinExistence type="inferred from homology"/>
<reference evidence="7" key="1">
    <citation type="submission" date="2025-08" db="UniProtKB">
        <authorList>
            <consortium name="RefSeq"/>
        </authorList>
    </citation>
    <scope>IDENTIFICATION</scope>
    <source>
        <tissue evidence="7">Muscle</tissue>
    </source>
</reference>
<sequence>MFLNYLKTEFYDVLLNNRVLLLVGFDIDALCACKILQSLLQCDNVLYTLVPVAGKSDLQEAFREHGDQVKYVVMINCGATIDVVEFLQPKEETVFFIADRGGGLIYNEEQVKLLMKPGDEEVPAFEDLFRDDESEEELSEDETGEHRPRITEQILEKRRERRLWEEKRHKIMFDYTQFSFFGQATALLMYELAWKLSRDTNELLWWGIVGLTDQLQNNKIEQNKYVLEAGSLQGHVSRHNHSNESEEAIVSVNCMKISFDKELQLALYRHWSLIESLRNTTYTACKFKLWTLKGQKKLHEFLAELGLPIVQCKQKFSAMDMQLRTNVKVWIEDMSEKYGLEKIVYGSFISHYGFQHKYCATDVVFAVGALLEAIDKEKTPADKFLDALNALSWSNINMLQKGIEKVKSMLVAIFAQVQSFLHMNHVISAGPFLYAVVQEGTVDIRYFSYPASLLMLAQFLLSAHVASSKSRRARNLPLVLTSPLVEKPGYCLVVGIPPISEESPKNFFGKAFEQAGEKTNSFVSQDVWDPA</sequence>
<evidence type="ECO:0000256" key="1">
    <source>
        <dbReference type="ARBA" id="ARBA00004123"/>
    </source>
</evidence>
<dbReference type="RefSeq" id="XP_013782341.1">
    <property type="nucleotide sequence ID" value="XM_013926887.2"/>
</dbReference>
<evidence type="ECO:0000256" key="2">
    <source>
        <dbReference type="ARBA" id="ARBA00010727"/>
    </source>
</evidence>
<evidence type="ECO:0000256" key="5">
    <source>
        <dbReference type="ARBA" id="ARBA00023306"/>
    </source>
</evidence>
<dbReference type="InterPro" id="IPR003874">
    <property type="entry name" value="CDC45"/>
</dbReference>
<dbReference type="GO" id="GO:0051301">
    <property type="term" value="P:cell division"/>
    <property type="evidence" value="ECO:0007669"/>
    <property type="project" value="UniProtKB-KW"/>
</dbReference>
<gene>
    <name evidence="7" type="primary">LOC106466593</name>
</gene>
<name>A0ABM1BHX0_LIMPO</name>
<organism evidence="6 7">
    <name type="scientific">Limulus polyphemus</name>
    <name type="common">Atlantic horseshoe crab</name>
    <dbReference type="NCBI Taxonomy" id="6850"/>
    <lineage>
        <taxon>Eukaryota</taxon>
        <taxon>Metazoa</taxon>
        <taxon>Ecdysozoa</taxon>
        <taxon>Arthropoda</taxon>
        <taxon>Chelicerata</taxon>
        <taxon>Merostomata</taxon>
        <taxon>Xiphosura</taxon>
        <taxon>Limulidae</taxon>
        <taxon>Limulus</taxon>
    </lineage>
</organism>
<protein>
    <submittedName>
        <fullName evidence="7">Cell division control protein 45 homolog</fullName>
    </submittedName>
</protein>
<dbReference type="Pfam" id="PF02724">
    <property type="entry name" value="CDC45"/>
    <property type="match status" value="2"/>
</dbReference>
<accession>A0ABM1BHX0</accession>
<keyword evidence="4" id="KW-0539">Nucleus</keyword>
<evidence type="ECO:0000313" key="6">
    <source>
        <dbReference type="Proteomes" id="UP000694941"/>
    </source>
</evidence>
<keyword evidence="6" id="KW-1185">Reference proteome</keyword>
<dbReference type="PANTHER" id="PTHR10507">
    <property type="entry name" value="CDC45-RELATED PROTEIN"/>
    <property type="match status" value="1"/>
</dbReference>
<dbReference type="PANTHER" id="PTHR10507:SF0">
    <property type="entry name" value="CELL DIVISION CONTROL PROTEIN 45 HOMOLOG"/>
    <property type="match status" value="1"/>
</dbReference>
<evidence type="ECO:0000313" key="7">
    <source>
        <dbReference type="RefSeq" id="XP_013782341.1"/>
    </source>
</evidence>
<dbReference type="Proteomes" id="UP000694941">
    <property type="component" value="Unplaced"/>
</dbReference>
<keyword evidence="7" id="KW-0132">Cell division</keyword>
<dbReference type="GeneID" id="106466593"/>
<comment type="subcellular location">
    <subcellularLocation>
        <location evidence="1">Nucleus</location>
    </subcellularLocation>
</comment>
<comment type="similarity">
    <text evidence="2">Belongs to the CDC45 family.</text>
</comment>
<evidence type="ECO:0000256" key="3">
    <source>
        <dbReference type="ARBA" id="ARBA00022705"/>
    </source>
</evidence>
<keyword evidence="3" id="KW-0235">DNA replication</keyword>
<keyword evidence="5" id="KW-0131">Cell cycle</keyword>
<evidence type="ECO:0000256" key="4">
    <source>
        <dbReference type="ARBA" id="ARBA00023242"/>
    </source>
</evidence>
<feature type="non-terminal residue" evidence="7">
    <location>
        <position position="531"/>
    </location>
</feature>